<organism evidence="2 3">
    <name type="scientific">Thermoflavimicrobium dichotomicum</name>
    <dbReference type="NCBI Taxonomy" id="46223"/>
    <lineage>
        <taxon>Bacteria</taxon>
        <taxon>Bacillati</taxon>
        <taxon>Bacillota</taxon>
        <taxon>Bacilli</taxon>
        <taxon>Bacillales</taxon>
        <taxon>Thermoactinomycetaceae</taxon>
        <taxon>Thermoflavimicrobium</taxon>
    </lineage>
</organism>
<name>A0A1I3R975_9BACL</name>
<evidence type="ECO:0000313" key="2">
    <source>
        <dbReference type="EMBL" id="SFJ42600.1"/>
    </source>
</evidence>
<dbReference type="EMBL" id="FORR01000009">
    <property type="protein sequence ID" value="SFJ42600.1"/>
    <property type="molecule type" value="Genomic_DNA"/>
</dbReference>
<evidence type="ECO:0000256" key="1">
    <source>
        <dbReference type="SAM" id="Phobius"/>
    </source>
</evidence>
<feature type="transmembrane region" description="Helical" evidence="1">
    <location>
        <begin position="107"/>
        <end position="124"/>
    </location>
</feature>
<dbReference type="STRING" id="46223.SAMN05421852_10973"/>
<evidence type="ECO:0000313" key="3">
    <source>
        <dbReference type="Proteomes" id="UP000199545"/>
    </source>
</evidence>
<reference evidence="2 3" key="1">
    <citation type="submission" date="2016-10" db="EMBL/GenBank/DDBJ databases">
        <authorList>
            <person name="de Groot N.N."/>
        </authorList>
    </citation>
    <scope>NUCLEOTIDE SEQUENCE [LARGE SCALE GENOMIC DNA]</scope>
    <source>
        <strain evidence="2 3">DSM 44778</strain>
    </source>
</reference>
<feature type="transmembrane region" description="Helical" evidence="1">
    <location>
        <begin position="57"/>
        <end position="76"/>
    </location>
</feature>
<sequence>MQKKIIGFILVLAGVLLLLVQTGKAEMRDFVTWRFLGLLLCVFLLFFFFIKQQGHLVLLFGVGSAIFLFAWGKKYLDDWPTHWSILILMFGLSVILSFFVSKQQMALIVGIALTLIGIFAWPGIREIPGLASIADVLNTYWPALILGLGLLFLFKK</sequence>
<keyword evidence="3" id="KW-1185">Reference proteome</keyword>
<dbReference type="Proteomes" id="UP000199545">
    <property type="component" value="Unassembled WGS sequence"/>
</dbReference>
<keyword evidence="1" id="KW-1133">Transmembrane helix</keyword>
<dbReference type="RefSeq" id="WP_093230170.1">
    <property type="nucleotide sequence ID" value="NZ_FORR01000009.1"/>
</dbReference>
<keyword evidence="1" id="KW-0472">Membrane</keyword>
<feature type="transmembrane region" description="Helical" evidence="1">
    <location>
        <begin position="32"/>
        <end position="50"/>
    </location>
</feature>
<dbReference type="AlphaFoldDB" id="A0A1I3R975"/>
<protein>
    <recommendedName>
        <fullName evidence="4">DUF5668 domain-containing protein</fullName>
    </recommendedName>
</protein>
<proteinExistence type="predicted"/>
<feature type="transmembrane region" description="Helical" evidence="1">
    <location>
        <begin position="82"/>
        <end position="100"/>
    </location>
</feature>
<gene>
    <name evidence="2" type="ORF">SAMN05421852_10973</name>
</gene>
<feature type="transmembrane region" description="Helical" evidence="1">
    <location>
        <begin position="136"/>
        <end position="154"/>
    </location>
</feature>
<accession>A0A1I3R975</accession>
<keyword evidence="1" id="KW-0812">Transmembrane</keyword>
<evidence type="ECO:0008006" key="4">
    <source>
        <dbReference type="Google" id="ProtNLM"/>
    </source>
</evidence>
<dbReference type="OrthoDB" id="2989824at2"/>